<accession>A0A5R9FA60</accession>
<proteinExistence type="predicted"/>
<dbReference type="Proteomes" id="UP000308230">
    <property type="component" value="Unassembled WGS sequence"/>
</dbReference>
<name>A0A5R9FA60_9BACL</name>
<keyword evidence="2" id="KW-1185">Reference proteome</keyword>
<evidence type="ECO:0000313" key="2">
    <source>
        <dbReference type="Proteomes" id="UP000308230"/>
    </source>
</evidence>
<dbReference type="RefSeq" id="WP_138125137.1">
    <property type="nucleotide sequence ID" value="NZ_SWLG01000005.1"/>
</dbReference>
<dbReference type="AlphaFoldDB" id="A0A5R9FA60"/>
<gene>
    <name evidence="1" type="ORF">FCL54_07995</name>
</gene>
<evidence type="ECO:0000313" key="1">
    <source>
        <dbReference type="EMBL" id="TLS37753.1"/>
    </source>
</evidence>
<sequence length="72" mass="8336">MGKKNPILQKKWNEGFHAGMEAGRRQAVLAFAERFDRLANTKGFGEKTMEKIIKVMELPVEEEVDDRDKKSR</sequence>
<reference evidence="1 2" key="1">
    <citation type="submission" date="2019-04" db="EMBL/GenBank/DDBJ databases">
        <title>Bacillus caeni sp. nov., a bacterium isolated from mangrove sediment.</title>
        <authorList>
            <person name="Huang H."/>
            <person name="Mo K."/>
            <person name="Hu Y."/>
        </authorList>
    </citation>
    <scope>NUCLEOTIDE SEQUENCE [LARGE SCALE GENOMIC DNA]</scope>
    <source>
        <strain evidence="1 2">HB172195</strain>
    </source>
</reference>
<comment type="caution">
    <text evidence="1">The sequence shown here is derived from an EMBL/GenBank/DDBJ whole genome shotgun (WGS) entry which is preliminary data.</text>
</comment>
<dbReference type="EMBL" id="SWLG01000005">
    <property type="protein sequence ID" value="TLS37753.1"/>
    <property type="molecule type" value="Genomic_DNA"/>
</dbReference>
<organism evidence="1 2">
    <name type="scientific">Exobacillus caeni</name>
    <dbReference type="NCBI Taxonomy" id="2574798"/>
    <lineage>
        <taxon>Bacteria</taxon>
        <taxon>Bacillati</taxon>
        <taxon>Bacillota</taxon>
        <taxon>Bacilli</taxon>
        <taxon>Bacillales</taxon>
        <taxon>Guptibacillaceae</taxon>
        <taxon>Exobacillus</taxon>
    </lineage>
</organism>
<protein>
    <submittedName>
        <fullName evidence="1">Uncharacterized protein</fullName>
    </submittedName>
</protein>